<dbReference type="InterPro" id="IPR032675">
    <property type="entry name" value="LRR_dom_sf"/>
</dbReference>
<organism evidence="1 2">
    <name type="scientific">Passalora fulva</name>
    <name type="common">Tomato leaf mold</name>
    <name type="synonym">Cladosporium fulvum</name>
    <dbReference type="NCBI Taxonomy" id="5499"/>
    <lineage>
        <taxon>Eukaryota</taxon>
        <taxon>Fungi</taxon>
        <taxon>Dikarya</taxon>
        <taxon>Ascomycota</taxon>
        <taxon>Pezizomycotina</taxon>
        <taxon>Dothideomycetes</taxon>
        <taxon>Dothideomycetidae</taxon>
        <taxon>Mycosphaerellales</taxon>
        <taxon>Mycosphaerellaceae</taxon>
        <taxon>Fulvia</taxon>
    </lineage>
</organism>
<proteinExistence type="predicted"/>
<reference evidence="1" key="1">
    <citation type="submission" date="2021-12" db="EMBL/GenBank/DDBJ databases">
        <authorList>
            <person name="Zaccaron A."/>
            <person name="Stergiopoulos I."/>
        </authorList>
    </citation>
    <scope>NUCLEOTIDE SEQUENCE</scope>
    <source>
        <strain evidence="1">Race5_Kim</strain>
    </source>
</reference>
<dbReference type="KEGG" id="ffu:CLAFUR5_00119"/>
<dbReference type="Gene3D" id="3.80.10.10">
    <property type="entry name" value="Ribonuclease Inhibitor"/>
    <property type="match status" value="1"/>
</dbReference>
<evidence type="ECO:0000313" key="1">
    <source>
        <dbReference type="EMBL" id="UJO12318.1"/>
    </source>
</evidence>
<reference evidence="1" key="2">
    <citation type="journal article" date="2022" name="Microb. Genom.">
        <title>A chromosome-scale genome assembly of the tomato pathogen Cladosporium fulvum reveals a compartmentalized genome architecture and the presence of a dispensable chromosome.</title>
        <authorList>
            <person name="Zaccaron A.Z."/>
            <person name="Chen L.H."/>
            <person name="Samaras A."/>
            <person name="Stergiopoulos I."/>
        </authorList>
    </citation>
    <scope>NUCLEOTIDE SEQUENCE</scope>
    <source>
        <strain evidence="1">Race5_Kim</strain>
    </source>
</reference>
<keyword evidence="2" id="KW-1185">Reference proteome</keyword>
<dbReference type="SUPFAM" id="SSF52047">
    <property type="entry name" value="RNI-like"/>
    <property type="match status" value="1"/>
</dbReference>
<dbReference type="EMBL" id="CP090163">
    <property type="protein sequence ID" value="UJO12318.1"/>
    <property type="molecule type" value="Genomic_DNA"/>
</dbReference>
<evidence type="ECO:0000313" key="2">
    <source>
        <dbReference type="Proteomes" id="UP000756132"/>
    </source>
</evidence>
<dbReference type="AlphaFoldDB" id="A0A9Q8L7K5"/>
<dbReference type="Proteomes" id="UP000756132">
    <property type="component" value="Chromosome 1"/>
</dbReference>
<name>A0A9Q8L7K5_PASFU</name>
<dbReference type="GeneID" id="71979997"/>
<gene>
    <name evidence="1" type="ORF">CLAFUR5_00119</name>
</gene>
<accession>A0A9Q8L7K5</accession>
<sequence length="228" mass="25642">MQRGAKVGRISLTDACTINAAHFEHGGVFRDIVQDIRIFEYFLEPASVTEPLIPHVQQLWDILSIIIQDATRLEQLVVAALDLQGGDWPTVLSRPCVQAFANSGLKSLRELRLERIMIPVDTLLLLVESCAATLESIKLKYCALVGDDPYRVLFRSLNAMSRLQVLTFCQLARRAQDDAKFHEDGYQGASFLLPGEATDRRTNETPNRKSTESTPFIELNIKHGVQYE</sequence>
<dbReference type="RefSeq" id="XP_047756684.1">
    <property type="nucleotide sequence ID" value="XM_047899267.1"/>
</dbReference>
<protein>
    <submittedName>
        <fullName evidence="1">Uncharacterized protein</fullName>
    </submittedName>
</protein>